<proteinExistence type="predicted"/>
<dbReference type="InterPro" id="IPR029058">
    <property type="entry name" value="AB_hydrolase_fold"/>
</dbReference>
<reference evidence="3 4" key="1">
    <citation type="submission" date="2020-08" db="EMBL/GenBank/DDBJ databases">
        <title>Genomic Encyclopedia of Type Strains, Phase III (KMG-III): the genomes of soil and plant-associated and newly described type strains.</title>
        <authorList>
            <person name="Whitman W."/>
        </authorList>
    </citation>
    <scope>NUCLEOTIDE SEQUENCE [LARGE SCALE GENOMIC DNA]</scope>
    <source>
        <strain evidence="3 4">CECT 3265</strain>
    </source>
</reference>
<dbReference type="GO" id="GO:0016020">
    <property type="term" value="C:membrane"/>
    <property type="evidence" value="ECO:0007669"/>
    <property type="project" value="TreeGrafter"/>
</dbReference>
<accession>A0A7W7LDE4</accession>
<dbReference type="SUPFAM" id="SSF53474">
    <property type="entry name" value="alpha/beta-Hydrolases"/>
    <property type="match status" value="1"/>
</dbReference>
<dbReference type="InterPro" id="IPR000073">
    <property type="entry name" value="AB_hydrolase_1"/>
</dbReference>
<dbReference type="RefSeq" id="WP_184735524.1">
    <property type="nucleotide sequence ID" value="NZ_BMRW01000008.1"/>
</dbReference>
<evidence type="ECO:0000259" key="2">
    <source>
        <dbReference type="Pfam" id="PF00561"/>
    </source>
</evidence>
<name>A0A7W7LDE4_STRNE</name>
<dbReference type="GO" id="GO:0016787">
    <property type="term" value="F:hydrolase activity"/>
    <property type="evidence" value="ECO:0007669"/>
    <property type="project" value="UniProtKB-KW"/>
</dbReference>
<evidence type="ECO:0000313" key="4">
    <source>
        <dbReference type="Proteomes" id="UP000556436"/>
    </source>
</evidence>
<dbReference type="PANTHER" id="PTHR43798:SF31">
    <property type="entry name" value="AB HYDROLASE SUPERFAMILY PROTEIN YCLE"/>
    <property type="match status" value="1"/>
</dbReference>
<evidence type="ECO:0000256" key="1">
    <source>
        <dbReference type="ARBA" id="ARBA00022801"/>
    </source>
</evidence>
<dbReference type="Gene3D" id="3.40.50.1820">
    <property type="entry name" value="alpha/beta hydrolase"/>
    <property type="match status" value="1"/>
</dbReference>
<gene>
    <name evidence="3" type="ORF">FHS38_004226</name>
</gene>
<dbReference type="InterPro" id="IPR050266">
    <property type="entry name" value="AB_hydrolase_sf"/>
</dbReference>
<dbReference type="PRINTS" id="PR00412">
    <property type="entry name" value="EPOXHYDRLASE"/>
</dbReference>
<dbReference type="AlphaFoldDB" id="A0A7W7LDE4"/>
<dbReference type="EMBL" id="JACHJG010000008">
    <property type="protein sequence ID" value="MBB4888158.1"/>
    <property type="molecule type" value="Genomic_DNA"/>
</dbReference>
<dbReference type="PANTHER" id="PTHR43798">
    <property type="entry name" value="MONOACYLGLYCEROL LIPASE"/>
    <property type="match status" value="1"/>
</dbReference>
<feature type="domain" description="AB hydrolase-1" evidence="2">
    <location>
        <begin position="27"/>
        <end position="255"/>
    </location>
</feature>
<evidence type="ECO:0000313" key="3">
    <source>
        <dbReference type="EMBL" id="MBB4888158.1"/>
    </source>
</evidence>
<organism evidence="3 4">
    <name type="scientific">Streptomyces netropsis</name>
    <name type="common">Streptoverticillium netropsis</name>
    <dbReference type="NCBI Taxonomy" id="55404"/>
    <lineage>
        <taxon>Bacteria</taxon>
        <taxon>Bacillati</taxon>
        <taxon>Actinomycetota</taxon>
        <taxon>Actinomycetes</taxon>
        <taxon>Kitasatosporales</taxon>
        <taxon>Streptomycetaceae</taxon>
        <taxon>Streptomyces</taxon>
    </lineage>
</organism>
<dbReference type="InterPro" id="IPR000639">
    <property type="entry name" value="Epox_hydrolase-like"/>
</dbReference>
<keyword evidence="1" id="KW-0378">Hydrolase</keyword>
<sequence length="269" mass="28476">MNDASDIRTFESHDGSLAYRDTGSGQPLVLLHAGFMDHTLWDDQIPALARHHRVIAPDARGHGWSSNASGPFRQADDVAALLRHLAVGPAVLVGVSMGANIAVDTALEHPGLVRALVLSGGGTPGPGAPWIEELRAAQFGALGAGDIGGWLDTFARSAAGPHRTPDAVHPDVVRRLREMAGRTIAKHTAAEPDFNVPVTDTRTRAKEISVPVLALNGALDAPDLIGMAEHVAHAVADGRVTAVENTGHFPNMEEPDAFNRTLEEFLHTL</sequence>
<dbReference type="Pfam" id="PF00561">
    <property type="entry name" value="Abhydrolase_1"/>
    <property type="match status" value="1"/>
</dbReference>
<protein>
    <submittedName>
        <fullName evidence="3">Pimeloyl-ACP methyl ester carboxylesterase</fullName>
    </submittedName>
</protein>
<dbReference type="PRINTS" id="PR00111">
    <property type="entry name" value="ABHYDROLASE"/>
</dbReference>
<keyword evidence="4" id="KW-1185">Reference proteome</keyword>
<dbReference type="Proteomes" id="UP000556436">
    <property type="component" value="Unassembled WGS sequence"/>
</dbReference>
<comment type="caution">
    <text evidence="3">The sequence shown here is derived from an EMBL/GenBank/DDBJ whole genome shotgun (WGS) entry which is preliminary data.</text>
</comment>